<dbReference type="AlphaFoldDB" id="A0A2A9MIL4"/>
<dbReference type="OrthoDB" id="282383at2759"/>
<evidence type="ECO:0000256" key="1">
    <source>
        <dbReference type="SAM" id="SignalP"/>
    </source>
</evidence>
<dbReference type="Proteomes" id="UP000224006">
    <property type="component" value="Chromosome IV"/>
</dbReference>
<dbReference type="GeneID" id="40310386"/>
<dbReference type="EMBL" id="NWUJ01000004">
    <property type="protein sequence ID" value="PFH35806.1"/>
    <property type="molecule type" value="Genomic_DNA"/>
</dbReference>
<reference evidence="2 3" key="1">
    <citation type="submission" date="2017-09" db="EMBL/GenBank/DDBJ databases">
        <title>Genome sequencing of Besnoitia besnoiti strain Bb-Ger1.</title>
        <authorList>
            <person name="Schares G."/>
            <person name="Venepally P."/>
            <person name="Lorenzi H.A."/>
        </authorList>
    </citation>
    <scope>NUCLEOTIDE SEQUENCE [LARGE SCALE GENOMIC DNA]</scope>
    <source>
        <strain evidence="2 3">Bb-Ger1</strain>
    </source>
</reference>
<feature type="chain" id="PRO_5012721691" evidence="1">
    <location>
        <begin position="21"/>
        <end position="308"/>
    </location>
</feature>
<dbReference type="PANTHER" id="PTHR39767">
    <property type="entry name" value="CALCIUM/CALMODULIN-BINDING MEMBRANE PROTEIN PCM4-RELATED"/>
    <property type="match status" value="1"/>
</dbReference>
<keyword evidence="3" id="KW-1185">Reference proteome</keyword>
<dbReference type="VEuPathDB" id="ToxoDB:BESB_054570"/>
<name>A0A2A9MIL4_BESBE</name>
<sequence length="308" mass="33177">MGNHILIAAISASLVTHVSGQVTSAHSDGLISGPFPGVEGEAPVTVTASSVIDEIEKKIPEINFDLFTTGAQLQANSIVFDRKEAGPVKLSVDNDDLFLSGSHASLMSADAATDTLNFGSHTIINDGLAVDGPITSNDLTEWWLWSLNTFDTYALEGFWTPQEFSTCGTNGDHFLGGHCKFAAMKATGTYLNLPRHSNVKIRARVHFFDQWTGQSVYMKLRNTIVWTGTKANPRDCRRFTAPLSSQDCANRGVDVCGHSYPDTLSKSLEVAVPHSAPFLAITFGSTFADGADPCTASWGVDDIAIYLQ</sequence>
<dbReference type="RefSeq" id="XP_029219815.1">
    <property type="nucleotide sequence ID" value="XM_029363892.1"/>
</dbReference>
<feature type="signal peptide" evidence="1">
    <location>
        <begin position="1"/>
        <end position="20"/>
    </location>
</feature>
<protein>
    <submittedName>
        <fullName evidence="2">Uncharacterized protein</fullName>
    </submittedName>
</protein>
<evidence type="ECO:0000313" key="2">
    <source>
        <dbReference type="EMBL" id="PFH35806.1"/>
    </source>
</evidence>
<accession>A0A2A9MIL4</accession>
<keyword evidence="1" id="KW-0732">Signal</keyword>
<organism evidence="2 3">
    <name type="scientific">Besnoitia besnoiti</name>
    <name type="common">Apicomplexan protozoan</name>
    <dbReference type="NCBI Taxonomy" id="94643"/>
    <lineage>
        <taxon>Eukaryota</taxon>
        <taxon>Sar</taxon>
        <taxon>Alveolata</taxon>
        <taxon>Apicomplexa</taxon>
        <taxon>Conoidasida</taxon>
        <taxon>Coccidia</taxon>
        <taxon>Eucoccidiorida</taxon>
        <taxon>Eimeriorina</taxon>
        <taxon>Sarcocystidae</taxon>
        <taxon>Besnoitia</taxon>
    </lineage>
</organism>
<dbReference type="PANTHER" id="PTHR39767:SF2">
    <property type="entry name" value="CHROMOSOME UNDETERMINED SCAFFOLD_1, WHOLE GENOME SHOTGUN SEQUENCE"/>
    <property type="match status" value="1"/>
</dbReference>
<gene>
    <name evidence="2" type="ORF">BESB_054570</name>
</gene>
<proteinExistence type="predicted"/>
<evidence type="ECO:0000313" key="3">
    <source>
        <dbReference type="Proteomes" id="UP000224006"/>
    </source>
</evidence>
<dbReference type="KEGG" id="bbes:BESB_054570"/>
<comment type="caution">
    <text evidence="2">The sequence shown here is derived from an EMBL/GenBank/DDBJ whole genome shotgun (WGS) entry which is preliminary data.</text>
</comment>